<feature type="domain" description="Methyltransferase small" evidence="4">
    <location>
        <begin position="199"/>
        <end position="321"/>
    </location>
</feature>
<accession>A0A0K1XCL1</accession>
<dbReference type="PROSITE" id="PS00092">
    <property type="entry name" value="N6_MTASE"/>
    <property type="match status" value="1"/>
</dbReference>
<reference evidence="5 6" key="1">
    <citation type="journal article" date="2015" name="Genome Announc.">
        <title>Genome Sequences of Oblitimonas alkaliphila gen. nov. sp. nov. (Proposed), a Novel Bacterium of the Pseudomonadaceae Family.</title>
        <authorList>
            <person name="Lauer A.C."/>
            <person name="Nicholson A.C."/>
            <person name="Humrighouse B.W."/>
            <person name="Emery B."/>
            <person name="Drobish A."/>
            <person name="Juieng P."/>
            <person name="Loparev V."/>
            <person name="McQuiston J.R."/>
        </authorList>
    </citation>
    <scope>NUCLEOTIDE SEQUENCE [LARGE SCALE GENOMIC DNA]</scope>
    <source>
        <strain evidence="5 6">E5571</strain>
    </source>
</reference>
<evidence type="ECO:0000313" key="6">
    <source>
        <dbReference type="Proteomes" id="UP000063953"/>
    </source>
</evidence>
<dbReference type="EMBL" id="CP012365">
    <property type="protein sequence ID" value="AKX58917.1"/>
    <property type="molecule type" value="Genomic_DNA"/>
</dbReference>
<dbReference type="InterPro" id="IPR050320">
    <property type="entry name" value="N5-glutamine_MTase"/>
</dbReference>
<dbReference type="GO" id="GO:0032259">
    <property type="term" value="P:methylation"/>
    <property type="evidence" value="ECO:0007669"/>
    <property type="project" value="UniProtKB-KW"/>
</dbReference>
<evidence type="ECO:0000313" key="5">
    <source>
        <dbReference type="EMBL" id="AKX58917.1"/>
    </source>
</evidence>
<dbReference type="InterPro" id="IPR007848">
    <property type="entry name" value="Small_mtfrase_dom"/>
</dbReference>
<evidence type="ECO:0000256" key="3">
    <source>
        <dbReference type="ARBA" id="ARBA00022691"/>
    </source>
</evidence>
<dbReference type="CDD" id="cd02440">
    <property type="entry name" value="AdoMet_MTases"/>
    <property type="match status" value="1"/>
</dbReference>
<name>A0A0K1XCL1_9GAMM</name>
<protein>
    <recommendedName>
        <fullName evidence="4">Methyltransferase small domain-containing protein</fullName>
    </recommendedName>
</protein>
<keyword evidence="1" id="KW-0489">Methyltransferase</keyword>
<dbReference type="AlphaFoldDB" id="A0A0K1XCL1"/>
<dbReference type="InterPro" id="IPR002052">
    <property type="entry name" value="DNA_methylase_N6_adenine_CS"/>
</dbReference>
<proteinExistence type="predicted"/>
<dbReference type="InterPro" id="IPR029063">
    <property type="entry name" value="SAM-dependent_MTases_sf"/>
</dbReference>
<dbReference type="SUPFAM" id="SSF53335">
    <property type="entry name" value="S-adenosyl-L-methionine-dependent methyltransferases"/>
    <property type="match status" value="1"/>
</dbReference>
<keyword evidence="6" id="KW-1185">Reference proteome</keyword>
<dbReference type="Pfam" id="PF05175">
    <property type="entry name" value="MTS"/>
    <property type="match status" value="1"/>
</dbReference>
<dbReference type="Proteomes" id="UP000063953">
    <property type="component" value="Chromosome"/>
</dbReference>
<gene>
    <name evidence="5" type="ORF">AKN88_02435</name>
</gene>
<dbReference type="GO" id="GO:0003676">
    <property type="term" value="F:nucleic acid binding"/>
    <property type="evidence" value="ECO:0007669"/>
    <property type="project" value="InterPro"/>
</dbReference>
<keyword evidence="2" id="KW-0808">Transferase</keyword>
<dbReference type="PATRIC" id="fig|1698449.3.peg.487"/>
<evidence type="ECO:0000256" key="2">
    <source>
        <dbReference type="ARBA" id="ARBA00022679"/>
    </source>
</evidence>
<evidence type="ECO:0000259" key="4">
    <source>
        <dbReference type="Pfam" id="PF05175"/>
    </source>
</evidence>
<evidence type="ECO:0000256" key="1">
    <source>
        <dbReference type="ARBA" id="ARBA00022603"/>
    </source>
</evidence>
<dbReference type="RefSeq" id="WP_053099828.1">
    <property type="nucleotide sequence ID" value="NZ_CP012365.1"/>
</dbReference>
<dbReference type="Gene3D" id="3.40.50.150">
    <property type="entry name" value="Vaccinia Virus protein VP39"/>
    <property type="match status" value="1"/>
</dbReference>
<keyword evidence="3" id="KW-0949">S-adenosyl-L-methionine</keyword>
<dbReference type="PANTHER" id="PTHR18895">
    <property type="entry name" value="HEMK METHYLTRANSFERASE"/>
    <property type="match status" value="1"/>
</dbReference>
<organism evidence="5 6">
    <name type="scientific">Thiopseudomonas alkaliphila</name>
    <dbReference type="NCBI Taxonomy" id="1697053"/>
    <lineage>
        <taxon>Bacteria</taxon>
        <taxon>Pseudomonadati</taxon>
        <taxon>Pseudomonadota</taxon>
        <taxon>Gammaproteobacteria</taxon>
        <taxon>Pseudomonadales</taxon>
        <taxon>Pseudomonadaceae</taxon>
        <taxon>Thiopseudomonas</taxon>
    </lineage>
</organism>
<dbReference type="PANTHER" id="PTHR18895:SF74">
    <property type="entry name" value="MTRF1L RELEASE FACTOR GLUTAMINE METHYLTRANSFERASE"/>
    <property type="match status" value="1"/>
</dbReference>
<dbReference type="STRING" id="1697053.AKN87_04410"/>
<sequence length="383" mass="42715">MSAQEYLEWQQQSSIESALWLSEHFTKIPSKLTVIDDQVNADTAYRLACEGHGLLWQGDFQNAKQLLQAMGRRFERGLKAKSKKKAGALTTAERFHQYRLQQAQQAAILNQLLIQLSANGSCALKRAPDTAEALQAAFGLQEDRYLLPLRALQGALGAYQWRLKGVEVKELQASVYPRYGVFAPVRSEYLALVEQACAELKAEQALDIGTGTGVIAAMLAKQGVPKVLATDINPAAIATAKETIQQLGYCQQVQIIEADLFPDTLQSYDLIVCNPPWLPGKASSALEFAVYDHKSRMLKQVLQGGALRLNSGGQLWIIISDLAEHLQLRTRTELLHWIEQAGLRVIKRLDTQPSHRRSHDQQDAFYHERSQEVTSLWVLGTAK</sequence>
<dbReference type="GO" id="GO:0036009">
    <property type="term" value="F:protein-glutamine N-methyltransferase activity"/>
    <property type="evidence" value="ECO:0007669"/>
    <property type="project" value="TreeGrafter"/>
</dbReference>